<keyword evidence="1" id="KW-1133">Transmembrane helix</keyword>
<name>A0A7G8BPT7_9BACT</name>
<dbReference type="KEGG" id="adin:H7849_12055"/>
<organism evidence="2 3">
    <name type="scientific">Alloacidobacterium dinghuense</name>
    <dbReference type="NCBI Taxonomy" id="2763107"/>
    <lineage>
        <taxon>Bacteria</taxon>
        <taxon>Pseudomonadati</taxon>
        <taxon>Acidobacteriota</taxon>
        <taxon>Terriglobia</taxon>
        <taxon>Terriglobales</taxon>
        <taxon>Acidobacteriaceae</taxon>
        <taxon>Alloacidobacterium</taxon>
    </lineage>
</organism>
<dbReference type="AlphaFoldDB" id="A0A7G8BPT7"/>
<feature type="transmembrane region" description="Helical" evidence="1">
    <location>
        <begin position="47"/>
        <end position="70"/>
    </location>
</feature>
<dbReference type="EMBL" id="CP060394">
    <property type="protein sequence ID" value="QNI34557.1"/>
    <property type="molecule type" value="Genomic_DNA"/>
</dbReference>
<evidence type="ECO:0000313" key="3">
    <source>
        <dbReference type="Proteomes" id="UP000515312"/>
    </source>
</evidence>
<gene>
    <name evidence="2" type="ORF">H7849_12055</name>
</gene>
<sequence length="136" mass="14733">MFRVQNLFALSSVAFLAFGFVLSKVPGAAGITLAISGHRGYGIASQTPLYLIGTLFGLFAFFYSIGYLSFNQTMAHWHFALSVLGVLLIIIGWALFPNANINLIVASIAVGLLFFLSAQLWFAFDITRAVVHLLGS</sequence>
<feature type="transmembrane region" description="Helical" evidence="1">
    <location>
        <begin position="102"/>
        <end position="124"/>
    </location>
</feature>
<dbReference type="Proteomes" id="UP000515312">
    <property type="component" value="Chromosome"/>
</dbReference>
<reference evidence="2 3" key="1">
    <citation type="submission" date="2020-08" db="EMBL/GenBank/DDBJ databases">
        <title>Edaphobacter telluris sp. nov. and Acidobacterium dinghuensis sp. nov., two acidobacteria isolated from forest soil.</title>
        <authorList>
            <person name="Fu J."/>
            <person name="Qiu L."/>
        </authorList>
    </citation>
    <scope>NUCLEOTIDE SEQUENCE [LARGE SCALE GENOMIC DNA]</scope>
    <source>
        <strain evidence="2">4Y35</strain>
    </source>
</reference>
<evidence type="ECO:0000313" key="2">
    <source>
        <dbReference type="EMBL" id="QNI34557.1"/>
    </source>
</evidence>
<proteinExistence type="predicted"/>
<keyword evidence="1" id="KW-0812">Transmembrane</keyword>
<evidence type="ECO:0000256" key="1">
    <source>
        <dbReference type="SAM" id="Phobius"/>
    </source>
</evidence>
<keyword evidence="1" id="KW-0472">Membrane</keyword>
<protein>
    <submittedName>
        <fullName evidence="2">Uncharacterized protein</fullName>
    </submittedName>
</protein>
<keyword evidence="3" id="KW-1185">Reference proteome</keyword>
<dbReference type="RefSeq" id="WP_186746812.1">
    <property type="nucleotide sequence ID" value="NZ_CP060394.1"/>
</dbReference>
<feature type="transmembrane region" description="Helical" evidence="1">
    <location>
        <begin position="77"/>
        <end position="96"/>
    </location>
</feature>
<accession>A0A7G8BPT7</accession>